<feature type="signal peptide" evidence="2">
    <location>
        <begin position="1"/>
        <end position="22"/>
    </location>
</feature>
<protein>
    <submittedName>
        <fullName evidence="3">Glycosyl hydrolase family 71-domain-containing protein</fullName>
    </submittedName>
</protein>
<dbReference type="GO" id="GO:0051118">
    <property type="term" value="F:glucan endo-1,3-alpha-glucosidase activity"/>
    <property type="evidence" value="ECO:0007669"/>
    <property type="project" value="InterPro"/>
</dbReference>
<gene>
    <name evidence="3" type="ORF">BCR34DRAFT_151800</name>
</gene>
<dbReference type="Proteomes" id="UP000193144">
    <property type="component" value="Unassembled WGS sequence"/>
</dbReference>
<proteinExistence type="predicted"/>
<evidence type="ECO:0000313" key="4">
    <source>
        <dbReference type="Proteomes" id="UP000193144"/>
    </source>
</evidence>
<comment type="caution">
    <text evidence="3">The sequence shown here is derived from an EMBL/GenBank/DDBJ whole genome shotgun (WGS) entry which is preliminary data.</text>
</comment>
<dbReference type="Pfam" id="PF03659">
    <property type="entry name" value="Glyco_hydro_71"/>
    <property type="match status" value="1"/>
</dbReference>
<reference evidence="3 4" key="1">
    <citation type="submission" date="2016-07" db="EMBL/GenBank/DDBJ databases">
        <title>Pervasive Adenine N6-methylation of Active Genes in Fungi.</title>
        <authorList>
            <consortium name="DOE Joint Genome Institute"/>
            <person name="Mondo S.J."/>
            <person name="Dannebaum R.O."/>
            <person name="Kuo R.C."/>
            <person name="Labutti K."/>
            <person name="Haridas S."/>
            <person name="Kuo A."/>
            <person name="Salamov A."/>
            <person name="Ahrendt S.R."/>
            <person name="Lipzen A."/>
            <person name="Sullivan W."/>
            <person name="Andreopoulos W.B."/>
            <person name="Clum A."/>
            <person name="Lindquist E."/>
            <person name="Daum C."/>
            <person name="Ramamoorthy G.K."/>
            <person name="Gryganskyi A."/>
            <person name="Culley D."/>
            <person name="Magnuson J.K."/>
            <person name="James T.Y."/>
            <person name="O'Malley M.A."/>
            <person name="Stajich J.E."/>
            <person name="Spatafora J.W."/>
            <person name="Visel A."/>
            <person name="Grigoriev I.V."/>
        </authorList>
    </citation>
    <scope>NUCLEOTIDE SEQUENCE [LARGE SCALE GENOMIC DNA]</scope>
    <source>
        <strain evidence="3 4">CBS 115471</strain>
    </source>
</reference>
<dbReference type="OrthoDB" id="3257981at2759"/>
<dbReference type="InterPro" id="IPR005197">
    <property type="entry name" value="Glyco_hydro_71"/>
</dbReference>
<name>A0A1Y1YJV0_9PLEO</name>
<feature type="region of interest" description="Disordered" evidence="1">
    <location>
        <begin position="475"/>
        <end position="518"/>
    </location>
</feature>
<feature type="chain" id="PRO_5012530818" evidence="2">
    <location>
        <begin position="23"/>
        <end position="606"/>
    </location>
</feature>
<keyword evidence="4" id="KW-1185">Reference proteome</keyword>
<organism evidence="3 4">
    <name type="scientific">Clohesyomyces aquaticus</name>
    <dbReference type="NCBI Taxonomy" id="1231657"/>
    <lineage>
        <taxon>Eukaryota</taxon>
        <taxon>Fungi</taxon>
        <taxon>Dikarya</taxon>
        <taxon>Ascomycota</taxon>
        <taxon>Pezizomycotina</taxon>
        <taxon>Dothideomycetes</taxon>
        <taxon>Pleosporomycetidae</taxon>
        <taxon>Pleosporales</taxon>
        <taxon>Lindgomycetaceae</taxon>
        <taxon>Clohesyomyces</taxon>
    </lineage>
</organism>
<feature type="compositionally biased region" description="Low complexity" evidence="1">
    <location>
        <begin position="502"/>
        <end position="518"/>
    </location>
</feature>
<dbReference type="Gene3D" id="3.20.20.80">
    <property type="entry name" value="Glycosidases"/>
    <property type="match status" value="1"/>
</dbReference>
<keyword evidence="3" id="KW-0378">Hydrolase</keyword>
<dbReference type="AlphaFoldDB" id="A0A1Y1YJV0"/>
<dbReference type="CDD" id="cd11577">
    <property type="entry name" value="GH71"/>
    <property type="match status" value="1"/>
</dbReference>
<evidence type="ECO:0000256" key="2">
    <source>
        <dbReference type="SAM" id="SignalP"/>
    </source>
</evidence>
<dbReference type="EMBL" id="MCFA01000218">
    <property type="protein sequence ID" value="ORX98242.1"/>
    <property type="molecule type" value="Genomic_DNA"/>
</dbReference>
<evidence type="ECO:0000313" key="3">
    <source>
        <dbReference type="EMBL" id="ORX98242.1"/>
    </source>
</evidence>
<sequence>MMYSFLSLSMLVVGLLAVMTNAAPYKTSAYSPVARRQAASGSERLVFAHFMVGIVPNRKSATDYDDDMKRAKAAGIDAFALNIGTDPYTEQQLGFAYESAEKNDMKVFISFDFNWFAPSSAASTVGGMVKSFGSKKSQLIVDKKVFVSSFAGDGLNVDQVRQAAGMDIYFAPNFHPGQTADASSVDGALNWIAWDSDGNNRAPKPGGNNLTTSQGDETYTKWLGGKGYIAPVSPWFSTHYGPEVSYSKNWVFPCDLLWYNRWNEILELSPRFVEIITWNDYGESHYVGPLKSRHTDDGNSKWVNGMPHNGWLDMAKPFIKAYKAGDMSPEKHIEEDMLVYWYRPTLKTRISATDTVGERPDGHETMEDAVFVVSLLKEKGRVTAVSGKNKKSFDAPAGASAFKVAMDNGKQTFSLDRGGQTVMGDTSLRDVSDQCPCGLYNFNAYVGTVPAGEPDALDKDGLAGFTKGLKDSTCEAKPSITGGGAPKPTATDPAPISSTELASQMTPSSTPAASAVPSSKATSFVSSAAAPKSSSSASPPFSSVAPTAATTTTAQQQYSAAASGCTATVTESSQVAPTNCLKSGQIWGGPNEGPDCCDGASPCCRN</sequence>
<evidence type="ECO:0000256" key="1">
    <source>
        <dbReference type="SAM" id="MobiDB-lite"/>
    </source>
</evidence>
<dbReference type="STRING" id="1231657.A0A1Y1YJV0"/>
<keyword evidence="2" id="KW-0732">Signal</keyword>
<accession>A0A1Y1YJV0</accession>